<dbReference type="InterPro" id="IPR007445">
    <property type="entry name" value="PilO"/>
</dbReference>
<dbReference type="Proteomes" id="UP001595692">
    <property type="component" value="Unassembled WGS sequence"/>
</dbReference>
<dbReference type="EMBL" id="JBHSAF010000015">
    <property type="protein sequence ID" value="MFC3914771.1"/>
    <property type="molecule type" value="Genomic_DNA"/>
</dbReference>
<dbReference type="RefSeq" id="WP_377154108.1">
    <property type="nucleotide sequence ID" value="NZ_JBHSAF010000015.1"/>
</dbReference>
<evidence type="ECO:0000313" key="4">
    <source>
        <dbReference type="EMBL" id="MFC3914771.1"/>
    </source>
</evidence>
<feature type="coiled-coil region" evidence="1">
    <location>
        <begin position="66"/>
        <end position="93"/>
    </location>
</feature>
<accession>A0ABV8CRN4</accession>
<name>A0ABV8CRN4_9GAMM</name>
<comment type="caution">
    <text evidence="4">The sequence shown here is derived from an EMBL/GenBank/DDBJ whole genome shotgun (WGS) entry which is preliminary data.</text>
</comment>
<sequence>MNLQELNELDFENVGSWPMPVKIIVSIILAVLICAGGYYYLIADSVNSLSKATEKELELKTQFEMKAALASNLESYKRQMIELERLLQAQLRQLPDKNEVAGLLDDISFIAMDNGLKLLRINWEPEIKREFSTELPMKIEVSGTYSQLGKFTADVAALPRIVIIDSFTTVRSKEGDELLMSMLAKTYRYNEKAQNTAKDKNTKNLKKRGAGKK</sequence>
<dbReference type="Gene3D" id="3.30.70.60">
    <property type="match status" value="1"/>
</dbReference>
<reference evidence="5" key="1">
    <citation type="journal article" date="2019" name="Int. J. Syst. Evol. Microbiol.">
        <title>The Global Catalogue of Microorganisms (GCM) 10K type strain sequencing project: providing services to taxonomists for standard genome sequencing and annotation.</title>
        <authorList>
            <consortium name="The Broad Institute Genomics Platform"/>
            <consortium name="The Broad Institute Genome Sequencing Center for Infectious Disease"/>
            <person name="Wu L."/>
            <person name="Ma J."/>
        </authorList>
    </citation>
    <scope>NUCLEOTIDE SEQUENCE [LARGE SCALE GENOMIC DNA]</scope>
    <source>
        <strain evidence="5">CCUG 54939</strain>
    </source>
</reference>
<keyword evidence="3" id="KW-0812">Transmembrane</keyword>
<dbReference type="PANTHER" id="PTHR39555:SF1">
    <property type="entry name" value="TYPE IV PILUS INNER MEMBRANE COMPONENT PILO"/>
    <property type="match status" value="1"/>
</dbReference>
<evidence type="ECO:0000256" key="2">
    <source>
        <dbReference type="SAM" id="MobiDB-lite"/>
    </source>
</evidence>
<dbReference type="InterPro" id="IPR014717">
    <property type="entry name" value="Transl_elong_EF1B/ribsomal_bS6"/>
</dbReference>
<feature type="compositionally biased region" description="Basic residues" evidence="2">
    <location>
        <begin position="203"/>
        <end position="213"/>
    </location>
</feature>
<evidence type="ECO:0000256" key="3">
    <source>
        <dbReference type="SAM" id="Phobius"/>
    </source>
</evidence>
<feature type="region of interest" description="Disordered" evidence="2">
    <location>
        <begin position="194"/>
        <end position="213"/>
    </location>
</feature>
<gene>
    <name evidence="4" type="ORF">ACFOSS_15080</name>
</gene>
<keyword evidence="3" id="KW-1133">Transmembrane helix</keyword>
<feature type="transmembrane region" description="Helical" evidence="3">
    <location>
        <begin position="20"/>
        <end position="41"/>
    </location>
</feature>
<dbReference type="PIRSF" id="PIRSF016482">
    <property type="entry name" value="PilO"/>
    <property type="match status" value="1"/>
</dbReference>
<evidence type="ECO:0000313" key="5">
    <source>
        <dbReference type="Proteomes" id="UP001595692"/>
    </source>
</evidence>
<dbReference type="Gene3D" id="1.10.287.540">
    <property type="entry name" value="Helix hairpin bin"/>
    <property type="match status" value="1"/>
</dbReference>
<organism evidence="4 5">
    <name type="scientific">Pseudaeromonas sharmana</name>
    <dbReference type="NCBI Taxonomy" id="328412"/>
    <lineage>
        <taxon>Bacteria</taxon>
        <taxon>Pseudomonadati</taxon>
        <taxon>Pseudomonadota</taxon>
        <taxon>Gammaproteobacteria</taxon>
        <taxon>Aeromonadales</taxon>
        <taxon>Aeromonadaceae</taxon>
        <taxon>Pseudaeromonas</taxon>
    </lineage>
</organism>
<proteinExistence type="predicted"/>
<evidence type="ECO:0000256" key="1">
    <source>
        <dbReference type="SAM" id="Coils"/>
    </source>
</evidence>
<keyword evidence="1" id="KW-0175">Coiled coil</keyword>
<keyword evidence="5" id="KW-1185">Reference proteome</keyword>
<keyword evidence="3" id="KW-0472">Membrane</keyword>
<dbReference type="PANTHER" id="PTHR39555">
    <property type="entry name" value="FIMBRIAL ASSEMBLY PROTEIN PILO-LIKE PROTEIN-RELATED"/>
    <property type="match status" value="1"/>
</dbReference>
<dbReference type="Pfam" id="PF04350">
    <property type="entry name" value="PilO"/>
    <property type="match status" value="1"/>
</dbReference>
<protein>
    <submittedName>
        <fullName evidence="4">Type 4a pilus biogenesis protein PilO</fullName>
    </submittedName>
</protein>